<dbReference type="KEGG" id="hro:HELRODRAFT_161565"/>
<evidence type="ECO:0000313" key="3">
    <source>
        <dbReference type="EnsemblMetazoa" id="HelroP161565"/>
    </source>
</evidence>
<evidence type="ECO:0000313" key="2">
    <source>
        <dbReference type="EMBL" id="ESO02310.1"/>
    </source>
</evidence>
<evidence type="ECO:0000313" key="4">
    <source>
        <dbReference type="Proteomes" id="UP000015101"/>
    </source>
</evidence>
<keyword evidence="4" id="KW-1185">Reference proteome</keyword>
<feature type="compositionally biased region" description="Basic and acidic residues" evidence="1">
    <location>
        <begin position="126"/>
        <end position="137"/>
    </location>
</feature>
<dbReference type="EnsemblMetazoa" id="HelroT161565">
    <property type="protein sequence ID" value="HelroP161565"/>
    <property type="gene ID" value="HelroG161565"/>
</dbReference>
<feature type="region of interest" description="Disordered" evidence="1">
    <location>
        <begin position="45"/>
        <end position="65"/>
    </location>
</feature>
<proteinExistence type="predicted"/>
<dbReference type="HOGENOM" id="CLU_1867314_0_0_1"/>
<dbReference type="EMBL" id="KB096742">
    <property type="protein sequence ID" value="ESO02310.1"/>
    <property type="molecule type" value="Genomic_DNA"/>
</dbReference>
<reference evidence="2 4" key="2">
    <citation type="journal article" date="2013" name="Nature">
        <title>Insights into bilaterian evolution from three spiralian genomes.</title>
        <authorList>
            <person name="Simakov O."/>
            <person name="Marletaz F."/>
            <person name="Cho S.J."/>
            <person name="Edsinger-Gonzales E."/>
            <person name="Havlak P."/>
            <person name="Hellsten U."/>
            <person name="Kuo D.H."/>
            <person name="Larsson T."/>
            <person name="Lv J."/>
            <person name="Arendt D."/>
            <person name="Savage R."/>
            <person name="Osoegawa K."/>
            <person name="de Jong P."/>
            <person name="Grimwood J."/>
            <person name="Chapman J.A."/>
            <person name="Shapiro H."/>
            <person name="Aerts A."/>
            <person name="Otillar R.P."/>
            <person name="Terry A.Y."/>
            <person name="Boore J.L."/>
            <person name="Grigoriev I.V."/>
            <person name="Lindberg D.R."/>
            <person name="Seaver E.C."/>
            <person name="Weisblat D.A."/>
            <person name="Putnam N.H."/>
            <person name="Rokhsar D.S."/>
        </authorList>
    </citation>
    <scope>NUCLEOTIDE SEQUENCE</scope>
</reference>
<protein>
    <submittedName>
        <fullName evidence="2 3">Uncharacterized protein</fullName>
    </submittedName>
</protein>
<reference evidence="3" key="3">
    <citation type="submission" date="2015-06" db="UniProtKB">
        <authorList>
            <consortium name="EnsemblMetazoa"/>
        </authorList>
    </citation>
    <scope>IDENTIFICATION</scope>
</reference>
<gene>
    <name evidence="3" type="primary">20199223</name>
    <name evidence="2" type="ORF">HELRODRAFT_161565</name>
</gene>
<reference evidence="4" key="1">
    <citation type="submission" date="2012-12" db="EMBL/GenBank/DDBJ databases">
        <authorList>
            <person name="Hellsten U."/>
            <person name="Grimwood J."/>
            <person name="Chapman J.A."/>
            <person name="Shapiro H."/>
            <person name="Aerts A."/>
            <person name="Otillar R.P."/>
            <person name="Terry A.Y."/>
            <person name="Boore J.L."/>
            <person name="Simakov O."/>
            <person name="Marletaz F."/>
            <person name="Cho S.-J."/>
            <person name="Edsinger-Gonzales E."/>
            <person name="Havlak P."/>
            <person name="Kuo D.-H."/>
            <person name="Larsson T."/>
            <person name="Lv J."/>
            <person name="Arendt D."/>
            <person name="Savage R."/>
            <person name="Osoegawa K."/>
            <person name="de Jong P."/>
            <person name="Lindberg D.R."/>
            <person name="Seaver E.C."/>
            <person name="Weisblat D.A."/>
            <person name="Putnam N.H."/>
            <person name="Grigoriev I.V."/>
            <person name="Rokhsar D.S."/>
        </authorList>
    </citation>
    <scope>NUCLEOTIDE SEQUENCE</scope>
</reference>
<organism evidence="3 4">
    <name type="scientific">Helobdella robusta</name>
    <name type="common">Californian leech</name>
    <dbReference type="NCBI Taxonomy" id="6412"/>
    <lineage>
        <taxon>Eukaryota</taxon>
        <taxon>Metazoa</taxon>
        <taxon>Spiralia</taxon>
        <taxon>Lophotrochozoa</taxon>
        <taxon>Annelida</taxon>
        <taxon>Clitellata</taxon>
        <taxon>Hirudinea</taxon>
        <taxon>Rhynchobdellida</taxon>
        <taxon>Glossiphoniidae</taxon>
        <taxon>Helobdella</taxon>
    </lineage>
</organism>
<dbReference type="Proteomes" id="UP000015101">
    <property type="component" value="Unassembled WGS sequence"/>
</dbReference>
<name>T1ERM3_HELRO</name>
<dbReference type="InParanoid" id="T1ERM3"/>
<evidence type="ECO:0000256" key="1">
    <source>
        <dbReference type="SAM" id="MobiDB-lite"/>
    </source>
</evidence>
<accession>T1ERM3</accession>
<dbReference type="RefSeq" id="XP_009019718.1">
    <property type="nucleotide sequence ID" value="XM_009021470.1"/>
</dbReference>
<dbReference type="GeneID" id="20199223"/>
<dbReference type="CTD" id="20199223"/>
<dbReference type="AlphaFoldDB" id="T1ERM3"/>
<feature type="region of interest" description="Disordered" evidence="1">
    <location>
        <begin position="112"/>
        <end position="137"/>
    </location>
</feature>
<dbReference type="EMBL" id="AMQM01000838">
    <property type="status" value="NOT_ANNOTATED_CDS"/>
    <property type="molecule type" value="Genomic_DNA"/>
</dbReference>
<sequence>MNLFVIGCAKNKTSHRYDDSPKRTPPSYSEIEASNKCVFNCDTTTNIEPSAPSEEEMTTSGSSNNNHFLDCQVKSSHAFANQLKAVDRIVTIESSLNGFTDVYKVGALKGSDIVGKRKTPPPSYEDSLHNDSHFPHL</sequence>